<dbReference type="Pfam" id="PF14028">
    <property type="entry name" value="Lant_dehydr_C"/>
    <property type="match status" value="1"/>
</dbReference>
<comment type="caution">
    <text evidence="2">The sequence shown here is derived from an EMBL/GenBank/DDBJ whole genome shotgun (WGS) entry which is preliminary data.</text>
</comment>
<dbReference type="RefSeq" id="WP_317225253.1">
    <property type="nucleotide sequence ID" value="NZ_JAWJEJ010000001.1"/>
</dbReference>
<dbReference type="InterPro" id="IPR023809">
    <property type="entry name" value="Thiopep_bacteriocin_synth_dom"/>
</dbReference>
<evidence type="ECO:0000313" key="3">
    <source>
        <dbReference type="Proteomes" id="UP001273531"/>
    </source>
</evidence>
<sequence>MTAVLSPIQTIWSADHVFISPGAMSDAFLVDVAAPFLKQLDGAGDWFFIRYGEGGPHLRIRVRVEHEDVAARIHRRWCEAAPAYVDSGDVMGGVRRIAYQPEIARYGGPQAMPLSERAFCRSTALSLGIIAATSGDMERRIGQAIGIMIASLRSLTDDQAEIGRILRDHAAGWERWFAAVGWPVTDEAAPVALRDPATVEAALHGPAGPPRSYGAAWQACLAALLDALQPPAPGVAGPEDIVRSHLHMFCNRLGVSPATEYHLARAVGGFIQQRR</sequence>
<reference evidence="2 3" key="1">
    <citation type="submission" date="2023-10" db="EMBL/GenBank/DDBJ databases">
        <title>Sphingomonas sp. HF-S4 16S ribosomal RNA gene Genome sequencing and assembly.</title>
        <authorList>
            <person name="Lee H."/>
        </authorList>
    </citation>
    <scope>NUCLEOTIDE SEQUENCE [LARGE SCALE GENOMIC DNA]</scope>
    <source>
        <strain evidence="2 3">HF-S4</strain>
    </source>
</reference>
<dbReference type="EMBL" id="JAWJEJ010000001">
    <property type="protein sequence ID" value="MDV3456053.1"/>
    <property type="molecule type" value="Genomic_DNA"/>
</dbReference>
<keyword evidence="3" id="KW-1185">Reference proteome</keyword>
<accession>A0ABU3Y4B0</accession>
<dbReference type="NCBIfam" id="TIGR03891">
    <property type="entry name" value="thiopep_ocin"/>
    <property type="match status" value="1"/>
</dbReference>
<evidence type="ECO:0000259" key="1">
    <source>
        <dbReference type="Pfam" id="PF14028"/>
    </source>
</evidence>
<gene>
    <name evidence="2" type="ORF">RZN05_03595</name>
</gene>
<proteinExistence type="predicted"/>
<evidence type="ECO:0000313" key="2">
    <source>
        <dbReference type="EMBL" id="MDV3456053.1"/>
    </source>
</evidence>
<dbReference type="Proteomes" id="UP001273531">
    <property type="component" value="Unassembled WGS sequence"/>
</dbReference>
<protein>
    <submittedName>
        <fullName evidence="2">Thiopeptide-type bacteriocin biosynthesis protein</fullName>
    </submittedName>
</protein>
<name>A0ABU3Y4B0_9SPHN</name>
<organism evidence="2 3">
    <name type="scientific">Sphingomonas agrestis</name>
    <dbReference type="NCBI Taxonomy" id="3080540"/>
    <lineage>
        <taxon>Bacteria</taxon>
        <taxon>Pseudomonadati</taxon>
        <taxon>Pseudomonadota</taxon>
        <taxon>Alphaproteobacteria</taxon>
        <taxon>Sphingomonadales</taxon>
        <taxon>Sphingomonadaceae</taxon>
        <taxon>Sphingomonas</taxon>
    </lineage>
</organism>
<feature type="domain" description="Thiopeptide-type bacteriocin biosynthesis" evidence="1">
    <location>
        <begin position="12"/>
        <end position="266"/>
    </location>
</feature>